<dbReference type="Proteomes" id="UP001234989">
    <property type="component" value="Chromosome 12"/>
</dbReference>
<gene>
    <name evidence="1" type="ORF">MTR67_052179</name>
</gene>
<name>A0AAF0V7J0_SOLVR</name>
<keyword evidence="2" id="KW-1185">Reference proteome</keyword>
<proteinExistence type="predicted"/>
<evidence type="ECO:0000313" key="2">
    <source>
        <dbReference type="Proteomes" id="UP001234989"/>
    </source>
</evidence>
<accession>A0AAF0V7J0</accession>
<organism evidence="1 2">
    <name type="scientific">Solanum verrucosum</name>
    <dbReference type="NCBI Taxonomy" id="315347"/>
    <lineage>
        <taxon>Eukaryota</taxon>
        <taxon>Viridiplantae</taxon>
        <taxon>Streptophyta</taxon>
        <taxon>Embryophyta</taxon>
        <taxon>Tracheophyta</taxon>
        <taxon>Spermatophyta</taxon>
        <taxon>Magnoliopsida</taxon>
        <taxon>eudicotyledons</taxon>
        <taxon>Gunneridae</taxon>
        <taxon>Pentapetalae</taxon>
        <taxon>asterids</taxon>
        <taxon>lamiids</taxon>
        <taxon>Solanales</taxon>
        <taxon>Solanaceae</taxon>
        <taxon>Solanoideae</taxon>
        <taxon>Solaneae</taxon>
        <taxon>Solanum</taxon>
    </lineage>
</organism>
<dbReference type="EMBL" id="CP133623">
    <property type="protein sequence ID" value="WMV58794.1"/>
    <property type="molecule type" value="Genomic_DNA"/>
</dbReference>
<evidence type="ECO:0000313" key="1">
    <source>
        <dbReference type="EMBL" id="WMV58794.1"/>
    </source>
</evidence>
<reference evidence="1" key="1">
    <citation type="submission" date="2023-08" db="EMBL/GenBank/DDBJ databases">
        <title>A de novo genome assembly of Solanum verrucosum Schlechtendal, a Mexican diploid species geographically isolated from the other diploid A-genome species in potato relatives.</title>
        <authorList>
            <person name="Hosaka K."/>
        </authorList>
    </citation>
    <scope>NUCLEOTIDE SEQUENCE</scope>
    <source>
        <tissue evidence="1">Young leaves</tissue>
    </source>
</reference>
<protein>
    <submittedName>
        <fullName evidence="1">Uncharacterized protein</fullName>
    </submittedName>
</protein>
<sequence length="116" mass="13499">MSEDFNKYLGLSSKEIRYKVLIHITDILYSMGRDINEFELISGTVKPSATAKEAKDVTYILKYDWSHFLCRRLPRDASYKLSHQVLPDPFHIVCISEDGLKEFITWKLETLVSIAR</sequence>
<dbReference type="AlphaFoldDB" id="A0AAF0V7J0"/>